<dbReference type="Proteomes" id="UP000518605">
    <property type="component" value="Unassembled WGS sequence"/>
</dbReference>
<dbReference type="GO" id="GO:0016787">
    <property type="term" value="F:hydrolase activity"/>
    <property type="evidence" value="ECO:0007669"/>
    <property type="project" value="UniProtKB-KW"/>
</dbReference>
<dbReference type="InterPro" id="IPR032830">
    <property type="entry name" value="XPB/Ssl2_N"/>
</dbReference>
<dbReference type="SMART" id="SM00487">
    <property type="entry name" value="DEXDc"/>
    <property type="match status" value="1"/>
</dbReference>
<accession>A0A7W5C703</accession>
<comment type="catalytic activity">
    <reaction evidence="7">
        <text>Couples ATP hydrolysis with the unwinding of duplex DNA by translocating in the 3'-5' direction.</text>
        <dbReference type="EC" id="5.6.2.4"/>
    </reaction>
</comment>
<keyword evidence="13" id="KW-1185">Reference proteome</keyword>
<evidence type="ECO:0000256" key="2">
    <source>
        <dbReference type="ARBA" id="ARBA00022741"/>
    </source>
</evidence>
<dbReference type="CDD" id="cd18789">
    <property type="entry name" value="SF2_C_XPB"/>
    <property type="match status" value="1"/>
</dbReference>
<dbReference type="InterPro" id="IPR050615">
    <property type="entry name" value="ATP-dep_DNA_Helicase"/>
</dbReference>
<protein>
    <recommendedName>
        <fullName evidence="8">DNA 3'-5' helicase</fullName>
        <ecNumber evidence="8">5.6.2.4</ecNumber>
    </recommendedName>
</protein>
<reference evidence="12 13" key="1">
    <citation type="submission" date="2020-08" db="EMBL/GenBank/DDBJ databases">
        <title>Genomic Encyclopedia of Type Strains, Phase III (KMG-III): the genomes of soil and plant-associated and newly described type strains.</title>
        <authorList>
            <person name="Whitman W."/>
        </authorList>
    </citation>
    <scope>NUCLEOTIDE SEQUENCE [LARGE SCALE GENOMIC DNA]</scope>
    <source>
        <strain evidence="12 13">CECT 8234</strain>
    </source>
</reference>
<sequence length="567" mass="63692">MQESNDKPLIVQSDLMVLLDERKPDAQKAREKLVLFMDAVRRSGDIHTYQMTPLTLWNAASAGMEAEGIVSFLTTYSRFGLPYQAESLIRRLMGRYGKLWLSNDSGKLVLQGDMAIMNELYQHASIVPLIKEPLSDGRWLLVEYCRGTLKQELTRLGYPVIDLAGYHAGEELVVQLRERTLGDRRFDIRDYQQAAVEQFYKEGTVQGGSGVIVLPCGAGKTIVGIAALARLGRATLILTSNSTSVKQWKDELLDKTSLQDAEVGQYGGMLKQVRPVTIATYQILTHRKSKEMPFTHMKLFTERDWGLIIYDEVHLLPAPVFRMTADIQATRRLGLTATLVREDGCAEDVYSLIGPKQYDMQWKTAEAASHIAAVACTEIRVPLHRRSTAAYAQASARSKLRLAAENPAKFSIVEQLLREHAGKPTLIIGQYLNQLHALSAKLGVPLLTGEVPQQERQLLYDRFRAGELPVLIVSKIANFAVDLPDASVAIQLSGSFGSRQEEAQRIGRLLRPKAGMNKAWFFTLVTDETKEMEFAMKRQLFMLEQGYPYERLLYPEMIDTHEEAAAQ</sequence>
<dbReference type="EMBL" id="JACHXW010000005">
    <property type="protein sequence ID" value="MBB3152241.1"/>
    <property type="molecule type" value="Genomic_DNA"/>
</dbReference>
<evidence type="ECO:0000256" key="4">
    <source>
        <dbReference type="ARBA" id="ARBA00022806"/>
    </source>
</evidence>
<dbReference type="SUPFAM" id="SSF52540">
    <property type="entry name" value="P-loop containing nucleoside triphosphate hydrolases"/>
    <property type="match status" value="2"/>
</dbReference>
<dbReference type="PANTHER" id="PTHR11274:SF0">
    <property type="entry name" value="GENERAL TRANSCRIPTION AND DNA REPAIR FACTOR IIH HELICASE SUBUNIT XPB"/>
    <property type="match status" value="1"/>
</dbReference>
<dbReference type="RefSeq" id="WP_183561944.1">
    <property type="nucleotide sequence ID" value="NZ_CBCSLB010000003.1"/>
</dbReference>
<evidence type="ECO:0000256" key="7">
    <source>
        <dbReference type="ARBA" id="ARBA00034617"/>
    </source>
</evidence>
<dbReference type="InterPro" id="IPR001650">
    <property type="entry name" value="Helicase_C-like"/>
</dbReference>
<keyword evidence="5" id="KW-0067">ATP-binding</keyword>
<name>A0A7W5C703_9BACL</name>
<evidence type="ECO:0000313" key="12">
    <source>
        <dbReference type="EMBL" id="MBB3152241.1"/>
    </source>
</evidence>
<dbReference type="PANTHER" id="PTHR11274">
    <property type="entry name" value="RAD25/XP-B DNA REPAIR HELICASE"/>
    <property type="match status" value="1"/>
</dbReference>
<dbReference type="Pfam" id="PF16203">
    <property type="entry name" value="ERCC3_RAD25_C"/>
    <property type="match status" value="1"/>
</dbReference>
<keyword evidence="4" id="KW-0347">Helicase</keyword>
<evidence type="ECO:0000313" key="13">
    <source>
        <dbReference type="Proteomes" id="UP000518605"/>
    </source>
</evidence>
<evidence type="ECO:0000256" key="5">
    <source>
        <dbReference type="ARBA" id="ARBA00022840"/>
    </source>
</evidence>
<dbReference type="InterPro" id="IPR014001">
    <property type="entry name" value="Helicase_ATP-bd"/>
</dbReference>
<evidence type="ECO:0000256" key="8">
    <source>
        <dbReference type="ARBA" id="ARBA00034808"/>
    </source>
</evidence>
<dbReference type="EC" id="5.6.2.4" evidence="8"/>
<dbReference type="GO" id="GO:0003677">
    <property type="term" value="F:DNA binding"/>
    <property type="evidence" value="ECO:0007669"/>
    <property type="project" value="InterPro"/>
</dbReference>
<keyword evidence="3 12" id="KW-0378">Hydrolase</keyword>
<dbReference type="GO" id="GO:0043138">
    <property type="term" value="F:3'-5' DNA helicase activity"/>
    <property type="evidence" value="ECO:0007669"/>
    <property type="project" value="UniProtKB-EC"/>
</dbReference>
<proteinExistence type="inferred from homology"/>
<dbReference type="NCBIfam" id="NF045503">
    <property type="entry name" value="repair_heli_XPB"/>
    <property type="match status" value="1"/>
</dbReference>
<dbReference type="GO" id="GO:0005524">
    <property type="term" value="F:ATP binding"/>
    <property type="evidence" value="ECO:0007669"/>
    <property type="project" value="UniProtKB-KW"/>
</dbReference>
<feature type="domain" description="Helicase C-terminal" evidence="11">
    <location>
        <begin position="412"/>
        <end position="566"/>
    </location>
</feature>
<feature type="domain" description="Helicase ATP-binding" evidence="10">
    <location>
        <begin position="201"/>
        <end position="357"/>
    </location>
</feature>
<evidence type="ECO:0000259" key="10">
    <source>
        <dbReference type="PROSITE" id="PS51192"/>
    </source>
</evidence>
<evidence type="ECO:0000256" key="6">
    <source>
        <dbReference type="ARBA" id="ARBA00023235"/>
    </source>
</evidence>
<comment type="catalytic activity">
    <reaction evidence="9">
        <text>ATP + H2O = ADP + phosphate + H(+)</text>
        <dbReference type="Rhea" id="RHEA:13065"/>
        <dbReference type="ChEBI" id="CHEBI:15377"/>
        <dbReference type="ChEBI" id="CHEBI:15378"/>
        <dbReference type="ChEBI" id="CHEBI:30616"/>
        <dbReference type="ChEBI" id="CHEBI:43474"/>
        <dbReference type="ChEBI" id="CHEBI:456216"/>
        <dbReference type="EC" id="5.6.2.4"/>
    </reaction>
</comment>
<dbReference type="PROSITE" id="PS51192">
    <property type="entry name" value="HELICASE_ATP_BIND_1"/>
    <property type="match status" value="1"/>
</dbReference>
<keyword evidence="6" id="KW-0413">Isomerase</keyword>
<dbReference type="PRINTS" id="PR00851">
    <property type="entry name" value="XRODRMPGMNTB"/>
</dbReference>
<dbReference type="Pfam" id="PF04851">
    <property type="entry name" value="ResIII"/>
    <property type="match status" value="1"/>
</dbReference>
<dbReference type="PROSITE" id="PS51194">
    <property type="entry name" value="HELICASE_CTER"/>
    <property type="match status" value="1"/>
</dbReference>
<dbReference type="SMART" id="SM00490">
    <property type="entry name" value="HELICc"/>
    <property type="match status" value="1"/>
</dbReference>
<comment type="caution">
    <text evidence="12">The sequence shown here is derived from an EMBL/GenBank/DDBJ whole genome shotgun (WGS) entry which is preliminary data.</text>
</comment>
<evidence type="ECO:0000256" key="1">
    <source>
        <dbReference type="ARBA" id="ARBA00006637"/>
    </source>
</evidence>
<keyword evidence="2" id="KW-0547">Nucleotide-binding</keyword>
<dbReference type="InterPro" id="IPR006935">
    <property type="entry name" value="Helicase/UvrB_N"/>
</dbReference>
<dbReference type="Gene3D" id="3.40.50.300">
    <property type="entry name" value="P-loop containing nucleotide triphosphate hydrolases"/>
    <property type="match status" value="2"/>
</dbReference>
<evidence type="ECO:0000256" key="9">
    <source>
        <dbReference type="ARBA" id="ARBA00048988"/>
    </source>
</evidence>
<dbReference type="Pfam" id="PF13625">
    <property type="entry name" value="Helicase_C_3"/>
    <property type="match status" value="1"/>
</dbReference>
<evidence type="ECO:0000256" key="3">
    <source>
        <dbReference type="ARBA" id="ARBA00022801"/>
    </source>
</evidence>
<dbReference type="InterPro" id="IPR032438">
    <property type="entry name" value="ERCC3_RAD25_C"/>
</dbReference>
<gene>
    <name evidence="12" type="ORF">FHS16_002287</name>
</gene>
<dbReference type="InterPro" id="IPR027417">
    <property type="entry name" value="P-loop_NTPase"/>
</dbReference>
<evidence type="ECO:0000259" key="11">
    <source>
        <dbReference type="PROSITE" id="PS51194"/>
    </source>
</evidence>
<organism evidence="12 13">
    <name type="scientific">Paenibacillus endophyticus</name>
    <dbReference type="NCBI Taxonomy" id="1294268"/>
    <lineage>
        <taxon>Bacteria</taxon>
        <taxon>Bacillati</taxon>
        <taxon>Bacillota</taxon>
        <taxon>Bacilli</taxon>
        <taxon>Bacillales</taxon>
        <taxon>Paenibacillaceae</taxon>
        <taxon>Paenibacillus</taxon>
    </lineage>
</organism>
<comment type="similarity">
    <text evidence="1">Belongs to the helicase family. RAD25/XPB subfamily.</text>
</comment>
<dbReference type="AlphaFoldDB" id="A0A7W5C703"/>